<dbReference type="KEGG" id="cmic:caldi_09230"/>
<feature type="signal peptide" evidence="5">
    <location>
        <begin position="1"/>
        <end position="31"/>
    </location>
</feature>
<dbReference type="InterPro" id="IPR028081">
    <property type="entry name" value="Leu-bd"/>
</dbReference>
<keyword evidence="4" id="KW-0029">Amino-acid transport</keyword>
<protein>
    <submittedName>
        <fullName evidence="7">Branched-chain amino acid ABC transporter substrate-binding protein</fullName>
    </submittedName>
</protein>
<feature type="chain" id="PRO_5041345644" evidence="5">
    <location>
        <begin position="32"/>
        <end position="411"/>
    </location>
</feature>
<gene>
    <name evidence="7" type="primary">livK</name>
    <name evidence="7" type="ORF">caldi_09230</name>
</gene>
<dbReference type="PRINTS" id="PR00337">
    <property type="entry name" value="LEUILEVALBP"/>
</dbReference>
<dbReference type="Gene3D" id="3.40.50.2300">
    <property type="match status" value="2"/>
</dbReference>
<proteinExistence type="inferred from homology"/>
<reference evidence="7" key="1">
    <citation type="submission" date="2022-03" db="EMBL/GenBank/DDBJ databases">
        <title>Complete genome sequence of Caldinitratiruptor microaerophilus.</title>
        <authorList>
            <person name="Mukaiyama R."/>
            <person name="Nishiyama T."/>
            <person name="Ueda K."/>
        </authorList>
    </citation>
    <scope>NUCLEOTIDE SEQUENCE</scope>
    <source>
        <strain evidence="7">JCM 16183</strain>
    </source>
</reference>
<dbReference type="PANTHER" id="PTHR30483">
    <property type="entry name" value="LEUCINE-SPECIFIC-BINDING PROTEIN"/>
    <property type="match status" value="1"/>
</dbReference>
<name>A0AA35CK27_9FIRM</name>
<dbReference type="SUPFAM" id="SSF53822">
    <property type="entry name" value="Periplasmic binding protein-like I"/>
    <property type="match status" value="1"/>
</dbReference>
<dbReference type="AlphaFoldDB" id="A0AA35CK27"/>
<evidence type="ECO:0000256" key="1">
    <source>
        <dbReference type="ARBA" id="ARBA00010062"/>
    </source>
</evidence>
<dbReference type="GO" id="GO:0006865">
    <property type="term" value="P:amino acid transport"/>
    <property type="evidence" value="ECO:0007669"/>
    <property type="project" value="UniProtKB-KW"/>
</dbReference>
<feature type="domain" description="Leucine-binding protein" evidence="6">
    <location>
        <begin position="65"/>
        <end position="399"/>
    </location>
</feature>
<evidence type="ECO:0000313" key="7">
    <source>
        <dbReference type="EMBL" id="BDG59833.1"/>
    </source>
</evidence>
<evidence type="ECO:0000256" key="4">
    <source>
        <dbReference type="ARBA" id="ARBA00022970"/>
    </source>
</evidence>
<dbReference type="Pfam" id="PF13458">
    <property type="entry name" value="Peripla_BP_6"/>
    <property type="match status" value="1"/>
</dbReference>
<keyword evidence="2" id="KW-0813">Transport</keyword>
<evidence type="ECO:0000259" key="6">
    <source>
        <dbReference type="Pfam" id="PF13458"/>
    </source>
</evidence>
<dbReference type="RefSeq" id="WP_264843919.1">
    <property type="nucleotide sequence ID" value="NZ_AP025628.1"/>
</dbReference>
<sequence>MHGLSKGRGFWGGRSSRRVLLAAALSVALLAAGCGGGGGAGTAGSGQKAPAGGGSASAEVTYPSEVTIGALVPLTGTGASYGVLDSNGANLAVEQLNAKGGVKGIKIKIEYEDHQAKPQVAITGFNRLVDVHKVPYVLSSYSSVTLAVAPLADEKKVVVMNGGGQSDNLAGAAKYLFNDIPLVGFEARSLAQYLVKERGVKTAAIIFANDDGGRSSLKAFKEAFTQAGGTIVAEEASELGGSDFRPQLAKIKSKNADVMFIATYGRDTAVIIKQAREVGVPGVYANTSWSVIPDVFKLPEAEGLLFTALHFTPEAGFAEAYKAKYGEDPALYSLTFYDGVMIFAKALEWVVDHKLPLNGESIYKAIKEIRTFPGGAGPVTFADDGTSTKDVAIRVLKNGKGEDVKILKAGQ</sequence>
<accession>A0AA35CK27</accession>
<dbReference type="InterPro" id="IPR028082">
    <property type="entry name" value="Peripla_BP_I"/>
</dbReference>
<organism evidence="7 8">
    <name type="scientific">Caldinitratiruptor microaerophilus</name>
    <dbReference type="NCBI Taxonomy" id="671077"/>
    <lineage>
        <taxon>Bacteria</taxon>
        <taxon>Bacillati</taxon>
        <taxon>Bacillota</taxon>
        <taxon>Clostridia</taxon>
        <taxon>Eubacteriales</taxon>
        <taxon>Symbiobacteriaceae</taxon>
        <taxon>Caldinitratiruptor</taxon>
    </lineage>
</organism>
<keyword evidence="3 5" id="KW-0732">Signal</keyword>
<dbReference type="EMBL" id="AP025628">
    <property type="protein sequence ID" value="BDG59833.1"/>
    <property type="molecule type" value="Genomic_DNA"/>
</dbReference>
<evidence type="ECO:0000256" key="5">
    <source>
        <dbReference type="SAM" id="SignalP"/>
    </source>
</evidence>
<dbReference type="InterPro" id="IPR000709">
    <property type="entry name" value="Leu_Ile_Val-bd"/>
</dbReference>
<evidence type="ECO:0000256" key="3">
    <source>
        <dbReference type="ARBA" id="ARBA00022729"/>
    </source>
</evidence>
<comment type="similarity">
    <text evidence="1">Belongs to the leucine-binding protein family.</text>
</comment>
<keyword evidence="8" id="KW-1185">Reference proteome</keyword>
<evidence type="ECO:0000313" key="8">
    <source>
        <dbReference type="Proteomes" id="UP001163687"/>
    </source>
</evidence>
<evidence type="ECO:0000256" key="2">
    <source>
        <dbReference type="ARBA" id="ARBA00022448"/>
    </source>
</evidence>
<dbReference type="PANTHER" id="PTHR30483:SF6">
    <property type="entry name" value="PERIPLASMIC BINDING PROTEIN OF ABC TRANSPORTER FOR NATURAL AMINO ACIDS"/>
    <property type="match status" value="1"/>
</dbReference>
<dbReference type="Proteomes" id="UP001163687">
    <property type="component" value="Chromosome"/>
</dbReference>
<dbReference type="PROSITE" id="PS51257">
    <property type="entry name" value="PROKAR_LIPOPROTEIN"/>
    <property type="match status" value="1"/>
</dbReference>
<dbReference type="InterPro" id="IPR051010">
    <property type="entry name" value="BCAA_transport"/>
</dbReference>